<keyword evidence="1" id="KW-0472">Membrane</keyword>
<dbReference type="PANTHER" id="PTHR30572:SF4">
    <property type="entry name" value="ABC TRANSPORTER PERMEASE YTRF"/>
    <property type="match status" value="1"/>
</dbReference>
<dbReference type="InterPro" id="IPR025857">
    <property type="entry name" value="MacB_PCD"/>
</dbReference>
<organism evidence="3 4">
    <name type="scientific">Candidatus Acidiferrum panamense</name>
    <dbReference type="NCBI Taxonomy" id="2741543"/>
    <lineage>
        <taxon>Bacteria</taxon>
        <taxon>Pseudomonadati</taxon>
        <taxon>Acidobacteriota</taxon>
        <taxon>Terriglobia</taxon>
        <taxon>Candidatus Acidiferrales</taxon>
        <taxon>Candidatus Acidiferrum</taxon>
    </lineage>
</organism>
<feature type="non-terminal residue" evidence="3">
    <location>
        <position position="230"/>
    </location>
</feature>
<dbReference type="InterPro" id="IPR050250">
    <property type="entry name" value="Macrolide_Exporter_MacB"/>
</dbReference>
<accession>A0A7V8NUF2</accession>
<reference evidence="3" key="1">
    <citation type="submission" date="2020-06" db="EMBL/GenBank/DDBJ databases">
        <title>Legume-microbial interactions unlock mineral nutrients during tropical forest succession.</title>
        <authorList>
            <person name="Epihov D.Z."/>
        </authorList>
    </citation>
    <scope>NUCLEOTIDE SEQUENCE [LARGE SCALE GENOMIC DNA]</scope>
    <source>
        <strain evidence="3">Pan2503</strain>
    </source>
</reference>
<dbReference type="Proteomes" id="UP000567293">
    <property type="component" value="Unassembled WGS sequence"/>
</dbReference>
<dbReference type="Pfam" id="PF12704">
    <property type="entry name" value="MacB_PCD"/>
    <property type="match status" value="1"/>
</dbReference>
<sequence>MSREEAQRAALVEFGGAEQVKEECRDTRRVNLAQDFAQDLRYGLRMLRKSPVFTTVAVLTLTLGIGANTAIFSIVNGVLFNPLPYPHPEQLVTIHESKPNFATGSISFANFLDWQKDNRTFSGMAISRGYSFNLTGRGEAEQIRARYITSDLFAVLGVNALIGRTFATGEDRVGAAPIALISEGLWRRKFDGSPNAIGQSLTLDGIGYTIVGVIPASFRLTLGSFSNIDV</sequence>
<feature type="transmembrane region" description="Helical" evidence="1">
    <location>
        <begin position="52"/>
        <end position="75"/>
    </location>
</feature>
<keyword evidence="1" id="KW-1133">Transmembrane helix</keyword>
<dbReference type="GO" id="GO:0022857">
    <property type="term" value="F:transmembrane transporter activity"/>
    <property type="evidence" value="ECO:0007669"/>
    <property type="project" value="TreeGrafter"/>
</dbReference>
<comment type="caution">
    <text evidence="3">The sequence shown here is derived from an EMBL/GenBank/DDBJ whole genome shotgun (WGS) entry which is preliminary data.</text>
</comment>
<evidence type="ECO:0000313" key="4">
    <source>
        <dbReference type="Proteomes" id="UP000567293"/>
    </source>
</evidence>
<evidence type="ECO:0000313" key="3">
    <source>
        <dbReference type="EMBL" id="MBA0087546.1"/>
    </source>
</evidence>
<dbReference type="GO" id="GO:0005886">
    <property type="term" value="C:plasma membrane"/>
    <property type="evidence" value="ECO:0007669"/>
    <property type="project" value="TreeGrafter"/>
</dbReference>
<proteinExistence type="predicted"/>
<gene>
    <name evidence="3" type="ORF">HRJ53_21380</name>
</gene>
<evidence type="ECO:0000259" key="2">
    <source>
        <dbReference type="Pfam" id="PF12704"/>
    </source>
</evidence>
<keyword evidence="1" id="KW-0812">Transmembrane</keyword>
<name>A0A7V8NUF2_9BACT</name>
<dbReference type="EMBL" id="JACDQQ010002057">
    <property type="protein sequence ID" value="MBA0087546.1"/>
    <property type="molecule type" value="Genomic_DNA"/>
</dbReference>
<dbReference type="PANTHER" id="PTHR30572">
    <property type="entry name" value="MEMBRANE COMPONENT OF TRANSPORTER-RELATED"/>
    <property type="match status" value="1"/>
</dbReference>
<dbReference type="AlphaFoldDB" id="A0A7V8NUF2"/>
<keyword evidence="4" id="KW-1185">Reference proteome</keyword>
<protein>
    <submittedName>
        <fullName evidence="3">ABC transporter permease</fullName>
    </submittedName>
</protein>
<evidence type="ECO:0000256" key="1">
    <source>
        <dbReference type="SAM" id="Phobius"/>
    </source>
</evidence>
<feature type="domain" description="MacB-like periplasmic core" evidence="2">
    <location>
        <begin position="54"/>
        <end position="225"/>
    </location>
</feature>